<dbReference type="SMART" id="SM00028">
    <property type="entry name" value="TPR"/>
    <property type="match status" value="3"/>
</dbReference>
<dbReference type="InterPro" id="IPR001452">
    <property type="entry name" value="SH3_domain"/>
</dbReference>
<name>A0A3Q0QUW2_AMPCI</name>
<feature type="domain" description="SH3" evidence="4">
    <location>
        <begin position="337"/>
        <end position="396"/>
    </location>
</feature>
<dbReference type="Proteomes" id="UP000261340">
    <property type="component" value="Unplaced"/>
</dbReference>
<accession>A0A3Q0QUW2</accession>
<dbReference type="PROSITE" id="PS50002">
    <property type="entry name" value="SH3"/>
    <property type="match status" value="1"/>
</dbReference>
<dbReference type="InterPro" id="IPR051864">
    <property type="entry name" value="NCF2_NOXA1"/>
</dbReference>
<evidence type="ECO:0000256" key="2">
    <source>
        <dbReference type="PROSITE-ProRule" id="PRU00192"/>
    </source>
</evidence>
<dbReference type="Ensembl" id="ENSACIT00000000970.1">
    <property type="protein sequence ID" value="ENSACIP00000000926.1"/>
    <property type="gene ID" value="ENSACIG00000000773.1"/>
</dbReference>
<feature type="region of interest" description="Disordered" evidence="3">
    <location>
        <begin position="209"/>
        <end position="317"/>
    </location>
</feature>
<evidence type="ECO:0000313" key="6">
    <source>
        <dbReference type="Proteomes" id="UP000261340"/>
    </source>
</evidence>
<evidence type="ECO:0000259" key="4">
    <source>
        <dbReference type="PROSITE" id="PS50002"/>
    </source>
</evidence>
<dbReference type="PANTHER" id="PTHR15175:SF4">
    <property type="entry name" value="NADPH OXIDASE ACTIVATOR 1"/>
    <property type="match status" value="1"/>
</dbReference>
<evidence type="ECO:0000256" key="1">
    <source>
        <dbReference type="ARBA" id="ARBA00022443"/>
    </source>
</evidence>
<dbReference type="PRINTS" id="PR00499">
    <property type="entry name" value="P67PHOX"/>
</dbReference>
<dbReference type="SMART" id="SM00326">
    <property type="entry name" value="SH3"/>
    <property type="match status" value="1"/>
</dbReference>
<reference evidence="5" key="2">
    <citation type="submission" date="2025-09" db="UniProtKB">
        <authorList>
            <consortium name="Ensembl"/>
        </authorList>
    </citation>
    <scope>IDENTIFICATION</scope>
</reference>
<sequence>MSSMGWQLLRLWDESVQAVDAKDWQRALDKLKEISDPTSRTLFNTASVYLALGQLELALKALDLTIAKDERLAVAFFQRGSVMMEIGRLEEALSDYIWAQKHIRENVVIDYKQLGLRFKLYSWQVLYNAAAVYCRMGQWEQARDVLLSATQERGPGRGINIEEALESIRRKQSLVPLLVPEGVVFRPRKQDIEQLQQRDFLGKAKVCMCTPGPQKRRPDTPTQARPTHPTQWFARDSRDPPSTRGDPLGAGTAPGPGPQTPAPEPHREDQPTDRGPAPAPPSIPAHTPGPHTDIPRRSPQDSSLRRLPATQAPGVLIRPPTKHMRSRAHKDPLANRTILYQMVALYDYTAQGPEDLEFSEGDTIDILGEVNQEWLEGHCAGNIGIFPSCFYSSARYYPKLLSNASIGI</sequence>
<dbReference type="GO" id="GO:0005737">
    <property type="term" value="C:cytoplasm"/>
    <property type="evidence" value="ECO:0007669"/>
    <property type="project" value="UniProtKB-SubCell"/>
</dbReference>
<dbReference type="PANTHER" id="PTHR15175">
    <property type="entry name" value="NEUTROPHIL CYTOSOLIC FACTOR 2, NEUTROPHIL NADPH OXIDASE FACTOR 2"/>
    <property type="match status" value="1"/>
</dbReference>
<dbReference type="Pfam" id="PF13174">
    <property type="entry name" value="TPR_6"/>
    <property type="match status" value="1"/>
</dbReference>
<keyword evidence="6" id="KW-1185">Reference proteome</keyword>
<protein>
    <submittedName>
        <fullName evidence="5">NADPH oxidase activator 1</fullName>
    </submittedName>
</protein>
<organism evidence="5 6">
    <name type="scientific">Amphilophus citrinellus</name>
    <name type="common">Midas cichlid</name>
    <name type="synonym">Cichlasoma citrinellum</name>
    <dbReference type="NCBI Taxonomy" id="61819"/>
    <lineage>
        <taxon>Eukaryota</taxon>
        <taxon>Metazoa</taxon>
        <taxon>Chordata</taxon>
        <taxon>Craniata</taxon>
        <taxon>Vertebrata</taxon>
        <taxon>Euteleostomi</taxon>
        <taxon>Actinopterygii</taxon>
        <taxon>Neopterygii</taxon>
        <taxon>Teleostei</taxon>
        <taxon>Neoteleostei</taxon>
        <taxon>Acanthomorphata</taxon>
        <taxon>Ovalentaria</taxon>
        <taxon>Cichlomorphae</taxon>
        <taxon>Cichliformes</taxon>
        <taxon>Cichlidae</taxon>
        <taxon>New World cichlids</taxon>
        <taxon>Cichlasomatinae</taxon>
        <taxon>Heroini</taxon>
        <taxon>Amphilophus</taxon>
    </lineage>
</organism>
<dbReference type="Pfam" id="PF00018">
    <property type="entry name" value="SH3_1"/>
    <property type="match status" value="1"/>
</dbReference>
<dbReference type="STRING" id="61819.ENSACIP00000000926"/>
<dbReference type="AlphaFoldDB" id="A0A3Q0QUW2"/>
<feature type="compositionally biased region" description="Polar residues" evidence="3">
    <location>
        <begin position="220"/>
        <end position="230"/>
    </location>
</feature>
<evidence type="ECO:0000256" key="3">
    <source>
        <dbReference type="SAM" id="MobiDB-lite"/>
    </source>
</evidence>
<keyword evidence="1 2" id="KW-0728">SH3 domain</keyword>
<dbReference type="SUPFAM" id="SSF48452">
    <property type="entry name" value="TPR-like"/>
    <property type="match status" value="1"/>
</dbReference>
<dbReference type="PRINTS" id="PR00452">
    <property type="entry name" value="SH3DOMAIN"/>
</dbReference>
<proteinExistence type="predicted"/>
<evidence type="ECO:0000313" key="5">
    <source>
        <dbReference type="Ensembl" id="ENSACIP00000000926.1"/>
    </source>
</evidence>
<reference evidence="5" key="1">
    <citation type="submission" date="2025-08" db="UniProtKB">
        <authorList>
            <consortium name="Ensembl"/>
        </authorList>
    </citation>
    <scope>IDENTIFICATION</scope>
</reference>
<dbReference type="InterPro" id="IPR036028">
    <property type="entry name" value="SH3-like_dom_sf"/>
</dbReference>
<dbReference type="InterPro" id="IPR019734">
    <property type="entry name" value="TPR_rpt"/>
</dbReference>
<dbReference type="InterPro" id="IPR011990">
    <property type="entry name" value="TPR-like_helical_dom_sf"/>
</dbReference>
<dbReference type="Gene3D" id="1.25.40.10">
    <property type="entry name" value="Tetratricopeptide repeat domain"/>
    <property type="match status" value="1"/>
</dbReference>
<dbReference type="SUPFAM" id="SSF50044">
    <property type="entry name" value="SH3-domain"/>
    <property type="match status" value="1"/>
</dbReference>
<dbReference type="OMA" id="VLYRMVA"/>
<dbReference type="Gene3D" id="2.30.30.40">
    <property type="entry name" value="SH3 Domains"/>
    <property type="match status" value="1"/>
</dbReference>
<dbReference type="CDD" id="cd12047">
    <property type="entry name" value="SH3_Noxa1_C"/>
    <property type="match status" value="1"/>
</dbReference>
<dbReference type="GO" id="GO:0016176">
    <property type="term" value="F:superoxide-generating NADPH oxidase activator activity"/>
    <property type="evidence" value="ECO:0007669"/>
    <property type="project" value="TreeGrafter"/>
</dbReference>
<dbReference type="GO" id="GO:0042554">
    <property type="term" value="P:superoxide anion generation"/>
    <property type="evidence" value="ECO:0007669"/>
    <property type="project" value="TreeGrafter"/>
</dbReference>
<dbReference type="GeneTree" id="ENSGT00530000063843"/>